<accession>A0A5C3MGI2</accession>
<keyword evidence="1" id="KW-1133">Transmembrane helix</keyword>
<organism evidence="2 3">
    <name type="scientific">Crucibulum laeve</name>
    <dbReference type="NCBI Taxonomy" id="68775"/>
    <lineage>
        <taxon>Eukaryota</taxon>
        <taxon>Fungi</taxon>
        <taxon>Dikarya</taxon>
        <taxon>Basidiomycota</taxon>
        <taxon>Agaricomycotina</taxon>
        <taxon>Agaricomycetes</taxon>
        <taxon>Agaricomycetidae</taxon>
        <taxon>Agaricales</taxon>
        <taxon>Agaricineae</taxon>
        <taxon>Nidulariaceae</taxon>
        <taxon>Crucibulum</taxon>
    </lineage>
</organism>
<protein>
    <submittedName>
        <fullName evidence="2">Uncharacterized protein</fullName>
    </submittedName>
</protein>
<evidence type="ECO:0000313" key="3">
    <source>
        <dbReference type="Proteomes" id="UP000308652"/>
    </source>
</evidence>
<dbReference type="AlphaFoldDB" id="A0A5C3MGI2"/>
<feature type="transmembrane region" description="Helical" evidence="1">
    <location>
        <begin position="12"/>
        <end position="38"/>
    </location>
</feature>
<keyword evidence="1" id="KW-0812">Transmembrane</keyword>
<evidence type="ECO:0000313" key="2">
    <source>
        <dbReference type="EMBL" id="TFK43753.1"/>
    </source>
</evidence>
<dbReference type="Proteomes" id="UP000308652">
    <property type="component" value="Unassembled WGS sequence"/>
</dbReference>
<dbReference type="EMBL" id="ML213591">
    <property type="protein sequence ID" value="TFK43753.1"/>
    <property type="molecule type" value="Genomic_DNA"/>
</dbReference>
<sequence length="147" mass="16942">MLFIDFISLSTSLLLLFLPLPSISFHYACFAVAAFFEFHFPDTLFPYLSLDILLSLLISMHGFLSTTHDSLTFHSLLLLSVIFSPTTYHHKITSFTSSHHYSDTHHCTRYTTPITQHTYIFDHMYNPPHLTHSLIIYSISCCCNSFL</sequence>
<keyword evidence="3" id="KW-1185">Reference proteome</keyword>
<proteinExistence type="predicted"/>
<keyword evidence="1" id="KW-0472">Membrane</keyword>
<evidence type="ECO:0000256" key="1">
    <source>
        <dbReference type="SAM" id="Phobius"/>
    </source>
</evidence>
<gene>
    <name evidence="2" type="ORF">BDQ12DRAFT_193913</name>
</gene>
<feature type="transmembrane region" description="Helical" evidence="1">
    <location>
        <begin position="44"/>
        <end position="64"/>
    </location>
</feature>
<reference evidence="2 3" key="1">
    <citation type="journal article" date="2019" name="Nat. Ecol. Evol.">
        <title>Megaphylogeny resolves global patterns of mushroom evolution.</title>
        <authorList>
            <person name="Varga T."/>
            <person name="Krizsan K."/>
            <person name="Foldi C."/>
            <person name="Dima B."/>
            <person name="Sanchez-Garcia M."/>
            <person name="Sanchez-Ramirez S."/>
            <person name="Szollosi G.J."/>
            <person name="Szarkandi J.G."/>
            <person name="Papp V."/>
            <person name="Albert L."/>
            <person name="Andreopoulos W."/>
            <person name="Angelini C."/>
            <person name="Antonin V."/>
            <person name="Barry K.W."/>
            <person name="Bougher N.L."/>
            <person name="Buchanan P."/>
            <person name="Buyck B."/>
            <person name="Bense V."/>
            <person name="Catcheside P."/>
            <person name="Chovatia M."/>
            <person name="Cooper J."/>
            <person name="Damon W."/>
            <person name="Desjardin D."/>
            <person name="Finy P."/>
            <person name="Geml J."/>
            <person name="Haridas S."/>
            <person name="Hughes K."/>
            <person name="Justo A."/>
            <person name="Karasinski D."/>
            <person name="Kautmanova I."/>
            <person name="Kiss B."/>
            <person name="Kocsube S."/>
            <person name="Kotiranta H."/>
            <person name="LaButti K.M."/>
            <person name="Lechner B.E."/>
            <person name="Liimatainen K."/>
            <person name="Lipzen A."/>
            <person name="Lukacs Z."/>
            <person name="Mihaltcheva S."/>
            <person name="Morgado L.N."/>
            <person name="Niskanen T."/>
            <person name="Noordeloos M.E."/>
            <person name="Ohm R.A."/>
            <person name="Ortiz-Santana B."/>
            <person name="Ovrebo C."/>
            <person name="Racz N."/>
            <person name="Riley R."/>
            <person name="Savchenko A."/>
            <person name="Shiryaev A."/>
            <person name="Soop K."/>
            <person name="Spirin V."/>
            <person name="Szebenyi C."/>
            <person name="Tomsovsky M."/>
            <person name="Tulloss R.E."/>
            <person name="Uehling J."/>
            <person name="Grigoriev I.V."/>
            <person name="Vagvolgyi C."/>
            <person name="Papp T."/>
            <person name="Martin F.M."/>
            <person name="Miettinen O."/>
            <person name="Hibbett D.S."/>
            <person name="Nagy L.G."/>
        </authorList>
    </citation>
    <scope>NUCLEOTIDE SEQUENCE [LARGE SCALE GENOMIC DNA]</scope>
    <source>
        <strain evidence="2 3">CBS 166.37</strain>
    </source>
</reference>
<name>A0A5C3MGI2_9AGAR</name>